<accession>A0A1E1KDZ8</accession>
<dbReference type="Proteomes" id="UP000178912">
    <property type="component" value="Unassembled WGS sequence"/>
</dbReference>
<name>A0A1E1KDZ8_9HELO</name>
<evidence type="ECO:0000256" key="1">
    <source>
        <dbReference type="SAM" id="MobiDB-lite"/>
    </source>
</evidence>
<evidence type="ECO:0000313" key="2">
    <source>
        <dbReference type="EMBL" id="CZS96210.1"/>
    </source>
</evidence>
<proteinExistence type="predicted"/>
<sequence length="137" mass="15354">MAPANGSSDDRQENPTARDGFQKEWGNGGYKDATLRLSKVSGLVPLVKYENSSDYLSFQYLIVDDTQCESIKLGMFTLTSLKSHEENKIKLSHPEMLLGSKYHEEGYWPTHSEGGMDSARELLDNPRPSDISIILDI</sequence>
<evidence type="ECO:0000313" key="3">
    <source>
        <dbReference type="Proteomes" id="UP000178912"/>
    </source>
</evidence>
<dbReference type="AlphaFoldDB" id="A0A1E1KDZ8"/>
<dbReference type="EMBL" id="FJUX01000026">
    <property type="protein sequence ID" value="CZS96210.1"/>
    <property type="molecule type" value="Genomic_DNA"/>
</dbReference>
<protein>
    <submittedName>
        <fullName evidence="2">Uncharacterized protein</fullName>
    </submittedName>
</protein>
<reference evidence="3" key="1">
    <citation type="submission" date="2016-03" db="EMBL/GenBank/DDBJ databases">
        <authorList>
            <person name="Guldener U."/>
        </authorList>
    </citation>
    <scope>NUCLEOTIDE SEQUENCE [LARGE SCALE GENOMIC DNA]</scope>
    <source>
        <strain evidence="3">04CH-RAC-A.6.1</strain>
    </source>
</reference>
<keyword evidence="3" id="KW-1185">Reference proteome</keyword>
<feature type="region of interest" description="Disordered" evidence="1">
    <location>
        <begin position="1"/>
        <end position="29"/>
    </location>
</feature>
<gene>
    <name evidence="2" type="ORF">RAG0_05608</name>
</gene>
<organism evidence="2 3">
    <name type="scientific">Rhynchosporium agropyri</name>
    <dbReference type="NCBI Taxonomy" id="914238"/>
    <lineage>
        <taxon>Eukaryota</taxon>
        <taxon>Fungi</taxon>
        <taxon>Dikarya</taxon>
        <taxon>Ascomycota</taxon>
        <taxon>Pezizomycotina</taxon>
        <taxon>Leotiomycetes</taxon>
        <taxon>Helotiales</taxon>
        <taxon>Ploettnerulaceae</taxon>
        <taxon>Rhynchosporium</taxon>
    </lineage>
</organism>